<comment type="caution">
    <text evidence="10">The sequence shown here is derived from an EMBL/GenBank/DDBJ whole genome shotgun (WGS) entry which is preliminary data.</text>
</comment>
<reference evidence="10" key="1">
    <citation type="submission" date="2021-10" db="EMBL/GenBank/DDBJ databases">
        <title>Collection of gut derived symbiotic bacterial strains cultured from healthy donors.</title>
        <authorList>
            <person name="Lin H."/>
            <person name="Littmann E."/>
            <person name="Kohout C."/>
            <person name="Pamer E.G."/>
        </authorList>
    </citation>
    <scope>NUCLEOTIDE SEQUENCE</scope>
    <source>
        <strain evidence="10">DFI.5.2</strain>
    </source>
</reference>
<dbReference type="InterPro" id="IPR029069">
    <property type="entry name" value="HotDog_dom_sf"/>
</dbReference>
<keyword evidence="4" id="KW-0276">Fatty acid metabolism</keyword>
<keyword evidence="6" id="KW-0443">Lipid metabolism</keyword>
<evidence type="ECO:0000256" key="7">
    <source>
        <dbReference type="ARBA" id="ARBA00023160"/>
    </source>
</evidence>
<dbReference type="Gene3D" id="3.10.129.10">
    <property type="entry name" value="Hotdog Thioesterase"/>
    <property type="match status" value="1"/>
</dbReference>
<evidence type="ECO:0000256" key="5">
    <source>
        <dbReference type="ARBA" id="ARBA00022946"/>
    </source>
</evidence>
<evidence type="ECO:0000256" key="3">
    <source>
        <dbReference type="ARBA" id="ARBA00022801"/>
    </source>
</evidence>
<evidence type="ECO:0008006" key="12">
    <source>
        <dbReference type="Google" id="ProtNLM"/>
    </source>
</evidence>
<keyword evidence="5" id="KW-0809">Transit peptide</keyword>
<proteinExistence type="inferred from homology"/>
<dbReference type="GO" id="GO:0000036">
    <property type="term" value="F:acyl carrier activity"/>
    <property type="evidence" value="ECO:0007669"/>
    <property type="project" value="TreeGrafter"/>
</dbReference>
<sequence length="243" mass="29023">MKNNETWEQFKIEYQNVDYNGEYKYADLLSKLSNLATKNAIEIGLWNESFHGQYGWVLVKQTVKLKRPVYVGENLTITTRAKGERKIQFFRTYDLKVNNEVVGGVYSIWTLIDLNKRRIVRPQKVGITMPECEEYVSYVENYEPLLGIETHKQITREVLYSDVDLNKHMNNARYLEWVMDLLPEDIKEKYFVEQITMHYLKEISPHSKVDLYYGQKENDFRIEFKIEEQTYFEISGRLKEKSL</sequence>
<dbReference type="Proteomes" id="UP001197827">
    <property type="component" value="Unassembled WGS sequence"/>
</dbReference>
<evidence type="ECO:0000313" key="10">
    <source>
        <dbReference type="EMBL" id="MCB8562868.1"/>
    </source>
</evidence>
<evidence type="ECO:0000256" key="1">
    <source>
        <dbReference type="ARBA" id="ARBA00006500"/>
    </source>
</evidence>
<dbReference type="Pfam" id="PF20791">
    <property type="entry name" value="Acyl-ACP_TE_C"/>
    <property type="match status" value="1"/>
</dbReference>
<dbReference type="InterPro" id="IPR002864">
    <property type="entry name" value="Acyl-ACP_thioesterase_NHD"/>
</dbReference>
<protein>
    <recommendedName>
        <fullName evidence="12">Acyl-ACP thioesterase</fullName>
    </recommendedName>
</protein>
<evidence type="ECO:0000256" key="6">
    <source>
        <dbReference type="ARBA" id="ARBA00023098"/>
    </source>
</evidence>
<dbReference type="PANTHER" id="PTHR31727">
    <property type="entry name" value="OLEOYL-ACYL CARRIER PROTEIN THIOESTERASE 1, CHLOROPLASTIC"/>
    <property type="match status" value="1"/>
</dbReference>
<dbReference type="InterPro" id="IPR049427">
    <property type="entry name" value="Acyl-ACP_TE_C"/>
</dbReference>
<evidence type="ECO:0000313" key="11">
    <source>
        <dbReference type="Proteomes" id="UP001197827"/>
    </source>
</evidence>
<comment type="similarity">
    <text evidence="1">Belongs to the acyl-ACP thioesterase family.</text>
</comment>
<dbReference type="GO" id="GO:0016297">
    <property type="term" value="F:fatty acyl-[ACP] hydrolase activity"/>
    <property type="evidence" value="ECO:0007669"/>
    <property type="project" value="InterPro"/>
</dbReference>
<name>A0AAW4VQB0_9FIRM</name>
<evidence type="ECO:0000256" key="2">
    <source>
        <dbReference type="ARBA" id="ARBA00022516"/>
    </source>
</evidence>
<dbReference type="AlphaFoldDB" id="A0AAW4VQB0"/>
<organism evidence="10 11">
    <name type="scientific">Faecalibacillus intestinalis</name>
    <dbReference type="NCBI Taxonomy" id="1982626"/>
    <lineage>
        <taxon>Bacteria</taxon>
        <taxon>Bacillati</taxon>
        <taxon>Bacillota</taxon>
        <taxon>Erysipelotrichia</taxon>
        <taxon>Erysipelotrichales</taxon>
        <taxon>Coprobacillaceae</taxon>
        <taxon>Faecalibacillus</taxon>
    </lineage>
</organism>
<accession>A0AAW4VQB0</accession>
<dbReference type="RefSeq" id="WP_117872184.1">
    <property type="nucleotide sequence ID" value="NZ_JAJDKQ010000033.1"/>
</dbReference>
<dbReference type="InterPro" id="IPR045023">
    <property type="entry name" value="FATA/B"/>
</dbReference>
<feature type="domain" description="Acyl-ACP thioesterase N-terminal hotdog" evidence="8">
    <location>
        <begin position="7"/>
        <end position="121"/>
    </location>
</feature>
<evidence type="ECO:0000256" key="4">
    <source>
        <dbReference type="ARBA" id="ARBA00022832"/>
    </source>
</evidence>
<evidence type="ECO:0000259" key="9">
    <source>
        <dbReference type="Pfam" id="PF20791"/>
    </source>
</evidence>
<dbReference type="Pfam" id="PF01643">
    <property type="entry name" value="Acyl-ACP_TE"/>
    <property type="match status" value="1"/>
</dbReference>
<keyword evidence="3" id="KW-0378">Hydrolase</keyword>
<dbReference type="PANTHER" id="PTHR31727:SF6">
    <property type="entry name" value="OLEOYL-ACYL CARRIER PROTEIN THIOESTERASE 1, CHLOROPLASTIC"/>
    <property type="match status" value="1"/>
</dbReference>
<keyword evidence="2" id="KW-0444">Lipid biosynthesis</keyword>
<feature type="domain" description="Acyl-ACP thioesterase-like C-terminal" evidence="9">
    <location>
        <begin position="156"/>
        <end position="228"/>
    </location>
</feature>
<dbReference type="EMBL" id="JAJDKQ010000033">
    <property type="protein sequence ID" value="MCB8562868.1"/>
    <property type="molecule type" value="Genomic_DNA"/>
</dbReference>
<evidence type="ECO:0000259" key="8">
    <source>
        <dbReference type="Pfam" id="PF01643"/>
    </source>
</evidence>
<keyword evidence="7" id="KW-0275">Fatty acid biosynthesis</keyword>
<gene>
    <name evidence="10" type="ORF">LJD74_12825</name>
</gene>
<dbReference type="SUPFAM" id="SSF54637">
    <property type="entry name" value="Thioesterase/thiol ester dehydrase-isomerase"/>
    <property type="match status" value="2"/>
</dbReference>